<feature type="region of interest" description="Disordered" evidence="1">
    <location>
        <begin position="1"/>
        <end position="41"/>
    </location>
</feature>
<name>A0ABW1F305_9ACTN</name>
<sequence>MEPGTGARTEGGSVRDGERIRQCEASDRARPLRDDGWGPARAARRERRLASYVGDGTGLQLDGHGAARVRLELAGGPTRAAARAEAGCRFAAAFGTGAAAAGRVLTVEGDPEAVARTVAALPRLLDYTEQLATAAVRTFGAWTQHSSAAARLAAVDEAGLRTLVRQFRSEAFAAAAAVLAAPEDQTAAAEVDGTLAPWEQATAIATGIALYGWVDIREAFDPADVAALLSAATVSPEAFAEPAEQLELPLWDTDDQPAQDPVVVVIPCSGAKLGVPAEAGRIYTGALHTHARRTADALTASGGTVLVLSALHGLLTLDQVIEPYDHTWRDTGSITTERLREQAAALGLATATTVVLLTPSAYTQRALTVWPAARTPLAHLGIGQQRGRLTALRQHPDQYATAA</sequence>
<feature type="compositionally biased region" description="Basic and acidic residues" evidence="1">
    <location>
        <begin position="13"/>
        <end position="36"/>
    </location>
</feature>
<dbReference type="Pfam" id="PF21818">
    <property type="entry name" value="DUF6884"/>
    <property type="match status" value="1"/>
</dbReference>
<evidence type="ECO:0000313" key="3">
    <source>
        <dbReference type="EMBL" id="MFC5888766.1"/>
    </source>
</evidence>
<feature type="domain" description="DUF6884" evidence="2">
    <location>
        <begin position="263"/>
        <end position="388"/>
    </location>
</feature>
<accession>A0ABW1F305</accession>
<comment type="caution">
    <text evidence="3">The sequence shown here is derived from an EMBL/GenBank/DDBJ whole genome shotgun (WGS) entry which is preliminary data.</text>
</comment>
<dbReference type="EMBL" id="JBHSOD010000044">
    <property type="protein sequence ID" value="MFC5888766.1"/>
    <property type="molecule type" value="Genomic_DNA"/>
</dbReference>
<keyword evidence="4" id="KW-1185">Reference proteome</keyword>
<proteinExistence type="predicted"/>
<gene>
    <name evidence="3" type="ORF">ACFP0N_27740</name>
</gene>
<dbReference type="InterPro" id="IPR049251">
    <property type="entry name" value="DUF6884"/>
</dbReference>
<protein>
    <submittedName>
        <fullName evidence="3">DUF6884 domain-containing protein</fullName>
    </submittedName>
</protein>
<reference evidence="4" key="1">
    <citation type="journal article" date="2019" name="Int. J. Syst. Evol. Microbiol.">
        <title>The Global Catalogue of Microorganisms (GCM) 10K type strain sequencing project: providing services to taxonomists for standard genome sequencing and annotation.</title>
        <authorList>
            <consortium name="The Broad Institute Genomics Platform"/>
            <consortium name="The Broad Institute Genome Sequencing Center for Infectious Disease"/>
            <person name="Wu L."/>
            <person name="Ma J."/>
        </authorList>
    </citation>
    <scope>NUCLEOTIDE SEQUENCE [LARGE SCALE GENOMIC DNA]</scope>
    <source>
        <strain evidence="4">CGMCC 4.1469</strain>
    </source>
</reference>
<dbReference type="Proteomes" id="UP001596067">
    <property type="component" value="Unassembled WGS sequence"/>
</dbReference>
<evidence type="ECO:0000256" key="1">
    <source>
        <dbReference type="SAM" id="MobiDB-lite"/>
    </source>
</evidence>
<dbReference type="RefSeq" id="WP_345330317.1">
    <property type="nucleotide sequence ID" value="NZ_BAAAVH010000111.1"/>
</dbReference>
<evidence type="ECO:0000313" key="4">
    <source>
        <dbReference type="Proteomes" id="UP001596067"/>
    </source>
</evidence>
<evidence type="ECO:0000259" key="2">
    <source>
        <dbReference type="Pfam" id="PF21818"/>
    </source>
</evidence>
<organism evidence="3 4">
    <name type="scientific">Kitasatospora aburaviensis</name>
    <dbReference type="NCBI Taxonomy" id="67265"/>
    <lineage>
        <taxon>Bacteria</taxon>
        <taxon>Bacillati</taxon>
        <taxon>Actinomycetota</taxon>
        <taxon>Actinomycetes</taxon>
        <taxon>Kitasatosporales</taxon>
        <taxon>Streptomycetaceae</taxon>
        <taxon>Kitasatospora</taxon>
    </lineage>
</organism>